<reference evidence="1 2" key="1">
    <citation type="submission" date="2014-06" db="EMBL/GenBank/DDBJ databases">
        <authorList>
            <person name="Urmite Genomes Urmite Genomes"/>
        </authorList>
    </citation>
    <scope>NUCLEOTIDE SEQUENCE [LARGE SCALE GENOMIC DNA]</scope>
</reference>
<evidence type="ECO:0000313" key="1">
    <source>
        <dbReference type="EMBL" id="CDZ77974.1"/>
    </source>
</evidence>
<dbReference type="STRING" id="1034943.BN59_02270"/>
<keyword evidence="2" id="KW-1185">Reference proteome</keyword>
<sequence length="461" mass="52349">MKRRQDDSVVDSNKRARMEPVVQIATLGQFLALFSNTNYETLSEYLAQASVEPEVIEEFISNYFWSAYSVELLKKLADGLNQSECYIAVLHLYFEKACVAGCDGLVAYMLEHCKNLDPGHLELRPYKELFLAYAAAKERKQEFNSLALCFDLLLQDPRIEPDKYTLYLACLFRRKEAVILLLDHPNIDPNCLSIIMNESDGDEYEPVVFTANDLSQSLVGWIVAGDVDGGISNYLLKMAGRVEPDLIRDILCCKIVVAVQECDSDSLIHALKSFVSLDSKFIQENCFLYFLFLEIDGREMDATSLMSYMVSDDSFNWAAALEKIWEDDLFDLFTRSDEKLACEMITVLLAAPGFYRFMLNVARYCCIAQADLTSFKLVCGDIEKLSIEEVQRNLVLPLLEEFSNNPKISQELRELWAAAVILPKTKLLLEDAATNYPAFFQARREASGEVSSHCEQISFDL</sequence>
<dbReference type="Proteomes" id="UP000044071">
    <property type="component" value="Unassembled WGS sequence"/>
</dbReference>
<protein>
    <submittedName>
        <fullName evidence="1">Uncharacterized protein</fullName>
    </submittedName>
</protein>
<dbReference type="RefSeq" id="WP_043874423.1">
    <property type="nucleotide sequence ID" value="NZ_CCVW01000002.1"/>
</dbReference>
<gene>
    <name evidence="1" type="ORF">BN59_02270</name>
</gene>
<organism evidence="1 2">
    <name type="scientific">Legionella massiliensis</name>
    <dbReference type="NCBI Taxonomy" id="1034943"/>
    <lineage>
        <taxon>Bacteria</taxon>
        <taxon>Pseudomonadati</taxon>
        <taxon>Pseudomonadota</taxon>
        <taxon>Gammaproteobacteria</taxon>
        <taxon>Legionellales</taxon>
        <taxon>Legionellaceae</taxon>
        <taxon>Legionella</taxon>
    </lineage>
</organism>
<accession>A0A078L1T3</accession>
<dbReference type="EMBL" id="CCSB01000002">
    <property type="protein sequence ID" value="CDZ77974.1"/>
    <property type="molecule type" value="Genomic_DNA"/>
</dbReference>
<dbReference type="AlphaFoldDB" id="A0A078L1T3"/>
<name>A0A078L1T3_9GAMM</name>
<evidence type="ECO:0000313" key="2">
    <source>
        <dbReference type="Proteomes" id="UP000044071"/>
    </source>
</evidence>
<proteinExistence type="predicted"/>